<reference evidence="4 5" key="1">
    <citation type="submission" date="2019-07" db="EMBL/GenBank/DDBJ databases">
        <title>Genomes of sea-ice associated Colwellia species.</title>
        <authorList>
            <person name="Bowman J.P."/>
        </authorList>
    </citation>
    <scope>NUCLEOTIDE SEQUENCE [LARGE SCALE GENOMIC DNA]</scope>
    <source>
        <strain evidence="4 5">ACAM 459</strain>
    </source>
</reference>
<accession>A0A5C6QGP0</accession>
<evidence type="ECO:0000313" key="5">
    <source>
        <dbReference type="Proteomes" id="UP000321822"/>
    </source>
</evidence>
<gene>
    <name evidence="4" type="ORF">ESZ36_10635</name>
</gene>
<dbReference type="GO" id="GO:0016853">
    <property type="term" value="F:isomerase activity"/>
    <property type="evidence" value="ECO:0007669"/>
    <property type="project" value="UniProtKB-KW"/>
</dbReference>
<keyword evidence="2" id="KW-0413">Isomerase</keyword>
<dbReference type="AlphaFoldDB" id="A0A5C6QGP0"/>
<dbReference type="OrthoDB" id="9788221at2"/>
<evidence type="ECO:0000313" key="4">
    <source>
        <dbReference type="EMBL" id="TWX67767.1"/>
    </source>
</evidence>
<sequence>MKIKIYQVDAFASHVFEGNPAAVCPLDEWLNDDILQKIAEENNLSETAFFVSSAQAIELRWFTPRGEVDLCGHATLATAHVLYEHLGFKSPRVKFQTKSGELVVTKNDSGFSMDFPASHPTIIDAPINLLEGLGNVSPKQVLASFDYIIVLNSEEEVKNLNPDLSKWLALDLRGVVVTAVGTDVDFVSRCFFPKLGVDEDPITGSAHCELAPYWSSNLKLSLLTGRQISNRSGIVHCEYKGERVILTGNAVDYMSGEINI</sequence>
<dbReference type="Pfam" id="PF02567">
    <property type="entry name" value="PhzC-PhzF"/>
    <property type="match status" value="1"/>
</dbReference>
<feature type="active site" evidence="3">
    <location>
        <position position="46"/>
    </location>
</feature>
<dbReference type="RefSeq" id="WP_146787489.1">
    <property type="nucleotide sequence ID" value="NZ_VOLT01000005.1"/>
</dbReference>
<dbReference type="PIRSF" id="PIRSF016184">
    <property type="entry name" value="PhzC_PhzF"/>
    <property type="match status" value="1"/>
</dbReference>
<dbReference type="PANTHER" id="PTHR13774">
    <property type="entry name" value="PHENAZINE BIOSYNTHESIS PROTEIN"/>
    <property type="match status" value="1"/>
</dbReference>
<dbReference type="Proteomes" id="UP000321822">
    <property type="component" value="Unassembled WGS sequence"/>
</dbReference>
<dbReference type="InterPro" id="IPR003719">
    <property type="entry name" value="Phenazine_PhzF-like"/>
</dbReference>
<comment type="similarity">
    <text evidence="1">Belongs to the PhzF family.</text>
</comment>
<evidence type="ECO:0000256" key="2">
    <source>
        <dbReference type="ARBA" id="ARBA00023235"/>
    </source>
</evidence>
<proteinExistence type="inferred from homology"/>
<evidence type="ECO:0000256" key="3">
    <source>
        <dbReference type="PIRSR" id="PIRSR016184-1"/>
    </source>
</evidence>
<dbReference type="PANTHER" id="PTHR13774:SF17">
    <property type="entry name" value="PHENAZINE BIOSYNTHESIS-LIKE DOMAIN-CONTAINING PROTEIN"/>
    <property type="match status" value="1"/>
</dbReference>
<dbReference type="NCBIfam" id="TIGR00654">
    <property type="entry name" value="PhzF_family"/>
    <property type="match status" value="1"/>
</dbReference>
<protein>
    <submittedName>
        <fullName evidence="4">PhzF family phenazine biosynthesis protein</fullName>
    </submittedName>
</protein>
<comment type="caution">
    <text evidence="4">The sequence shown here is derived from an EMBL/GenBank/DDBJ whole genome shotgun (WGS) entry which is preliminary data.</text>
</comment>
<dbReference type="EMBL" id="VOLT01000005">
    <property type="protein sequence ID" value="TWX67767.1"/>
    <property type="molecule type" value="Genomic_DNA"/>
</dbReference>
<name>A0A5C6QGP0_9GAMM</name>
<keyword evidence="5" id="KW-1185">Reference proteome</keyword>
<evidence type="ECO:0000256" key="1">
    <source>
        <dbReference type="ARBA" id="ARBA00008270"/>
    </source>
</evidence>
<dbReference type="SUPFAM" id="SSF54506">
    <property type="entry name" value="Diaminopimelate epimerase-like"/>
    <property type="match status" value="1"/>
</dbReference>
<organism evidence="4 5">
    <name type="scientific">Colwellia demingiae</name>
    <dbReference type="NCBI Taxonomy" id="89401"/>
    <lineage>
        <taxon>Bacteria</taxon>
        <taxon>Pseudomonadati</taxon>
        <taxon>Pseudomonadota</taxon>
        <taxon>Gammaproteobacteria</taxon>
        <taxon>Alteromonadales</taxon>
        <taxon>Colwelliaceae</taxon>
        <taxon>Colwellia</taxon>
    </lineage>
</organism>
<dbReference type="GO" id="GO:0005737">
    <property type="term" value="C:cytoplasm"/>
    <property type="evidence" value="ECO:0007669"/>
    <property type="project" value="TreeGrafter"/>
</dbReference>
<dbReference type="Gene3D" id="3.10.310.10">
    <property type="entry name" value="Diaminopimelate Epimerase, Chain A, domain 1"/>
    <property type="match status" value="2"/>
</dbReference>